<sequence>MSYAAARIEDLETLYGAPVAAATKKVTGRLTGPYRDWIDASRFCILATIGPEGTDASPRGDDGPVVRALDAGTLALPDWHGNNRIDSLRNIARDGRVSLTFMVPGSENVVRVNGTAIVTLDEDLAARFERDGKRPRSVIVVTIGEVYFQCARAIRRSGLWGETAAPEDLPSAGDMLAAASDGEVGGAAYDAAWPKRAEASMW</sequence>
<dbReference type="EMBL" id="JAVRHL010000001">
    <property type="protein sequence ID" value="MDT0681182.1"/>
    <property type="molecule type" value="Genomic_DNA"/>
</dbReference>
<accession>A0ABU3DBU7</accession>
<dbReference type="SUPFAM" id="SSF50475">
    <property type="entry name" value="FMN-binding split barrel"/>
    <property type="match status" value="1"/>
</dbReference>
<organism evidence="2 3">
    <name type="scientific">Tropicimonas omnivorans</name>
    <dbReference type="NCBI Taxonomy" id="3075590"/>
    <lineage>
        <taxon>Bacteria</taxon>
        <taxon>Pseudomonadati</taxon>
        <taxon>Pseudomonadota</taxon>
        <taxon>Alphaproteobacteria</taxon>
        <taxon>Rhodobacterales</taxon>
        <taxon>Roseobacteraceae</taxon>
        <taxon>Tropicimonas</taxon>
    </lineage>
</organism>
<protein>
    <submittedName>
        <fullName evidence="2">Pyridoxamine 5'-phosphate oxidase family protein</fullName>
    </submittedName>
</protein>
<proteinExistence type="predicted"/>
<dbReference type="InterPro" id="IPR011576">
    <property type="entry name" value="Pyridox_Oxase_N"/>
</dbReference>
<dbReference type="PANTHER" id="PTHR42815:SF2">
    <property type="entry name" value="FAD-BINDING, PUTATIVE (AFU_ORTHOLOGUE AFUA_6G07600)-RELATED"/>
    <property type="match status" value="1"/>
</dbReference>
<dbReference type="InterPro" id="IPR024029">
    <property type="entry name" value="Pyridox_Oxase_FMN-dep"/>
</dbReference>
<dbReference type="InterPro" id="IPR012349">
    <property type="entry name" value="Split_barrel_FMN-bd"/>
</dbReference>
<gene>
    <name evidence="2" type="ORF">RM543_00685</name>
</gene>
<comment type="caution">
    <text evidence="2">The sequence shown here is derived from an EMBL/GenBank/DDBJ whole genome shotgun (WGS) entry which is preliminary data.</text>
</comment>
<keyword evidence="3" id="KW-1185">Reference proteome</keyword>
<dbReference type="RefSeq" id="WP_311688661.1">
    <property type="nucleotide sequence ID" value="NZ_JAVRHL010000001.1"/>
</dbReference>
<feature type="domain" description="Pyridoxamine 5'-phosphate oxidase N-terminal" evidence="1">
    <location>
        <begin position="34"/>
        <end position="150"/>
    </location>
</feature>
<evidence type="ECO:0000313" key="3">
    <source>
        <dbReference type="Proteomes" id="UP001265259"/>
    </source>
</evidence>
<dbReference type="Pfam" id="PF01243">
    <property type="entry name" value="PNPOx_N"/>
    <property type="match status" value="1"/>
</dbReference>
<dbReference type="NCBIfam" id="TIGR04025">
    <property type="entry name" value="PPOX_FMN_DR2398"/>
    <property type="match status" value="1"/>
</dbReference>
<evidence type="ECO:0000313" key="2">
    <source>
        <dbReference type="EMBL" id="MDT0681182.1"/>
    </source>
</evidence>
<reference evidence="2 3" key="1">
    <citation type="submission" date="2023-09" db="EMBL/GenBank/DDBJ databases">
        <authorList>
            <person name="Rey-Velasco X."/>
        </authorList>
    </citation>
    <scope>NUCLEOTIDE SEQUENCE [LARGE SCALE GENOMIC DNA]</scope>
    <source>
        <strain evidence="2 3">F158</strain>
    </source>
</reference>
<dbReference type="Proteomes" id="UP001265259">
    <property type="component" value="Unassembled WGS sequence"/>
</dbReference>
<dbReference type="PANTHER" id="PTHR42815">
    <property type="entry name" value="FAD-BINDING, PUTATIVE (AFU_ORTHOLOGUE AFUA_6G07600)-RELATED"/>
    <property type="match status" value="1"/>
</dbReference>
<dbReference type="Gene3D" id="2.30.110.10">
    <property type="entry name" value="Electron Transport, Fmn-binding Protein, Chain A"/>
    <property type="match status" value="1"/>
</dbReference>
<evidence type="ECO:0000259" key="1">
    <source>
        <dbReference type="Pfam" id="PF01243"/>
    </source>
</evidence>
<name>A0ABU3DBU7_9RHOB</name>